<dbReference type="InterPro" id="IPR004046">
    <property type="entry name" value="GST_C"/>
</dbReference>
<evidence type="ECO:0000256" key="1">
    <source>
        <dbReference type="ARBA" id="ARBA00007409"/>
    </source>
</evidence>
<dbReference type="PROSITE" id="PS50405">
    <property type="entry name" value="GST_CTER"/>
    <property type="match status" value="1"/>
</dbReference>
<evidence type="ECO:0008006" key="6">
    <source>
        <dbReference type="Google" id="ProtNLM"/>
    </source>
</evidence>
<comment type="similarity">
    <text evidence="1">Belongs to the GST superfamily.</text>
</comment>
<dbReference type="PANTHER" id="PTHR44188">
    <property type="entry name" value="GDAP1, ISOFORM A"/>
    <property type="match status" value="1"/>
</dbReference>
<dbReference type="Pfam" id="PF00043">
    <property type="entry name" value="GST_C"/>
    <property type="match status" value="1"/>
</dbReference>
<keyword evidence="5" id="KW-1185">Reference proteome</keyword>
<dbReference type="Proteomes" id="UP000069940">
    <property type="component" value="Unassembled WGS sequence"/>
</dbReference>
<organism evidence="4 5">
    <name type="scientific">Aedes albopictus</name>
    <name type="common">Asian tiger mosquito</name>
    <name type="synonym">Stegomyia albopicta</name>
    <dbReference type="NCBI Taxonomy" id="7160"/>
    <lineage>
        <taxon>Eukaryota</taxon>
        <taxon>Metazoa</taxon>
        <taxon>Ecdysozoa</taxon>
        <taxon>Arthropoda</taxon>
        <taxon>Hexapoda</taxon>
        <taxon>Insecta</taxon>
        <taxon>Pterygota</taxon>
        <taxon>Neoptera</taxon>
        <taxon>Endopterygota</taxon>
        <taxon>Diptera</taxon>
        <taxon>Nematocera</taxon>
        <taxon>Culicoidea</taxon>
        <taxon>Culicidae</taxon>
        <taxon>Culicinae</taxon>
        <taxon>Aedini</taxon>
        <taxon>Aedes</taxon>
        <taxon>Stegomyia</taxon>
    </lineage>
</organism>
<dbReference type="SUPFAM" id="SSF52833">
    <property type="entry name" value="Thioredoxin-like"/>
    <property type="match status" value="1"/>
</dbReference>
<feature type="domain" description="GST C-terminal" evidence="3">
    <location>
        <begin position="149"/>
        <end position="293"/>
    </location>
</feature>
<dbReference type="InterPro" id="IPR036282">
    <property type="entry name" value="Glutathione-S-Trfase_C_sf"/>
</dbReference>
<dbReference type="Gene3D" id="3.40.30.10">
    <property type="entry name" value="Glutaredoxin"/>
    <property type="match status" value="1"/>
</dbReference>
<dbReference type="InterPro" id="IPR010987">
    <property type="entry name" value="Glutathione-S-Trfase_C-like"/>
</dbReference>
<evidence type="ECO:0000313" key="5">
    <source>
        <dbReference type="Proteomes" id="UP000069940"/>
    </source>
</evidence>
<dbReference type="RefSeq" id="XP_062708541.1">
    <property type="nucleotide sequence ID" value="XM_062852557.1"/>
</dbReference>
<reference evidence="4" key="2">
    <citation type="submission" date="2025-05" db="UniProtKB">
        <authorList>
            <consortium name="EnsemblMetazoa"/>
        </authorList>
    </citation>
    <scope>IDENTIFICATION</scope>
    <source>
        <strain evidence="4">Foshan</strain>
    </source>
</reference>
<dbReference type="InterPro" id="IPR036249">
    <property type="entry name" value="Thioredoxin-like_sf"/>
</dbReference>
<dbReference type="EnsemblMetazoa" id="AALFPA23_013234.R19164">
    <property type="protein sequence ID" value="AALFPA23_013234.P19164"/>
    <property type="gene ID" value="AALFPA23_013234"/>
</dbReference>
<dbReference type="InterPro" id="IPR004045">
    <property type="entry name" value="Glutathione_S-Trfase_N"/>
</dbReference>
<proteinExistence type="inferred from homology"/>
<name>A0ABM1YYF6_AEDAL</name>
<dbReference type="Pfam" id="PF13417">
    <property type="entry name" value="GST_N_3"/>
    <property type="match status" value="1"/>
</dbReference>
<dbReference type="PANTHER" id="PTHR44188:SF1">
    <property type="entry name" value="GDAP1, ISOFORM A"/>
    <property type="match status" value="1"/>
</dbReference>
<dbReference type="PROSITE" id="PS50404">
    <property type="entry name" value="GST_NTER"/>
    <property type="match status" value="1"/>
</dbReference>
<accession>A0ABM1YYF6</accession>
<protein>
    <recommendedName>
        <fullName evidence="6">Ganglioside-induced differentiation-associated protein 1</fullName>
    </recommendedName>
</protein>
<evidence type="ECO:0000313" key="4">
    <source>
        <dbReference type="EnsemblMetazoa" id="AALFPA23_013234.P19164"/>
    </source>
</evidence>
<dbReference type="CDD" id="cd00570">
    <property type="entry name" value="GST_N_family"/>
    <property type="match status" value="1"/>
</dbReference>
<evidence type="ECO:0000259" key="3">
    <source>
        <dbReference type="PROSITE" id="PS50405"/>
    </source>
</evidence>
<reference evidence="5" key="1">
    <citation type="journal article" date="2015" name="Proc. Natl. Acad. Sci. U.S.A.">
        <title>Genome sequence of the Asian Tiger mosquito, Aedes albopictus, reveals insights into its biology, genetics, and evolution.</title>
        <authorList>
            <person name="Chen X.G."/>
            <person name="Jiang X."/>
            <person name="Gu J."/>
            <person name="Xu M."/>
            <person name="Wu Y."/>
            <person name="Deng Y."/>
            <person name="Zhang C."/>
            <person name="Bonizzoni M."/>
            <person name="Dermauw W."/>
            <person name="Vontas J."/>
            <person name="Armbruster P."/>
            <person name="Huang X."/>
            <person name="Yang Y."/>
            <person name="Zhang H."/>
            <person name="He W."/>
            <person name="Peng H."/>
            <person name="Liu Y."/>
            <person name="Wu K."/>
            <person name="Chen J."/>
            <person name="Lirakis M."/>
            <person name="Topalis P."/>
            <person name="Van Leeuwen T."/>
            <person name="Hall A.B."/>
            <person name="Jiang X."/>
            <person name="Thorpe C."/>
            <person name="Mueller R.L."/>
            <person name="Sun C."/>
            <person name="Waterhouse R.M."/>
            <person name="Yan G."/>
            <person name="Tu Z.J."/>
            <person name="Fang X."/>
            <person name="James A.A."/>
        </authorList>
    </citation>
    <scope>NUCLEOTIDE SEQUENCE [LARGE SCALE GENOMIC DNA]</scope>
    <source>
        <strain evidence="5">Foshan</strain>
    </source>
</reference>
<evidence type="ECO:0000259" key="2">
    <source>
        <dbReference type="PROSITE" id="PS50404"/>
    </source>
</evidence>
<sequence>MEDEPRFKRPEVVNDDSLVLYCNQYSYYCQKVLWALHEKDIKFTKYEIDVANDEHFSEWFLELNPRAELPVLQKGLLIVPGSNRILDYLEENYPKNKPLKLSWNENVKILNLKNALDKLPIGVITMGSFLHPRTVVAPKSPFVQPVRYTILERDETVSKRLRDYAKAFPAFNEVLQKKAEFHDRKRQMLTSEQYFLQLLDIVDHVLADAETELAKSGEDVTWIAGEDITLVDISLGCLLYRLYVLGLEERFWAGGKRPQMEKYFNRVMTSENFQHTLPTKTSLLKTIWLNTPSTYKAGIAAFSFSSMIIGSTLLKR</sequence>
<feature type="domain" description="GST N-terminal" evidence="2">
    <location>
        <begin position="16"/>
        <end position="97"/>
    </location>
</feature>
<dbReference type="Gene3D" id="1.20.1050.10">
    <property type="match status" value="1"/>
</dbReference>
<dbReference type="GeneID" id="134288266"/>
<dbReference type="SUPFAM" id="SSF47616">
    <property type="entry name" value="GST C-terminal domain-like"/>
    <property type="match status" value="1"/>
</dbReference>